<keyword evidence="13" id="KW-1185">Reference proteome</keyword>
<dbReference type="GO" id="GO:0005789">
    <property type="term" value="C:endoplasmic reticulum membrane"/>
    <property type="evidence" value="ECO:0007669"/>
    <property type="project" value="UniProtKB-SubCell"/>
</dbReference>
<evidence type="ECO:0000313" key="12">
    <source>
        <dbReference type="EMBL" id="CAF9928441.1"/>
    </source>
</evidence>
<feature type="compositionally biased region" description="Low complexity" evidence="10">
    <location>
        <begin position="88"/>
        <end position="105"/>
    </location>
</feature>
<evidence type="ECO:0000313" key="13">
    <source>
        <dbReference type="Proteomes" id="UP000664169"/>
    </source>
</evidence>
<evidence type="ECO:0000256" key="7">
    <source>
        <dbReference type="ARBA" id="ARBA00023128"/>
    </source>
</evidence>
<dbReference type="GO" id="GO:0045040">
    <property type="term" value="P:protein insertion into mitochondrial outer membrane"/>
    <property type="evidence" value="ECO:0007669"/>
    <property type="project" value="UniProtKB-UniRule"/>
</dbReference>
<dbReference type="AlphaFoldDB" id="A0A8H3FPP3"/>
<feature type="compositionally biased region" description="Acidic residues" evidence="10">
    <location>
        <begin position="72"/>
        <end position="82"/>
    </location>
</feature>
<dbReference type="PROSITE" id="PS51847">
    <property type="entry name" value="SMP"/>
    <property type="match status" value="1"/>
</dbReference>
<protein>
    <recommendedName>
        <fullName evidence="9">Mitochondrial distribution and morphology protein 12</fullName>
    </recommendedName>
    <alternativeName>
        <fullName evidence="9">Mitochondrial inheritance component MDM12</fullName>
    </alternativeName>
</protein>
<feature type="region of interest" description="Disordered" evidence="10">
    <location>
        <begin position="72"/>
        <end position="119"/>
    </location>
</feature>
<dbReference type="Proteomes" id="UP000664169">
    <property type="component" value="Unassembled WGS sequence"/>
</dbReference>
<comment type="caution">
    <text evidence="12">The sequence shown here is derived from an EMBL/GenBank/DDBJ whole genome shotgun (WGS) entry which is preliminary data.</text>
</comment>
<evidence type="ECO:0000256" key="5">
    <source>
        <dbReference type="ARBA" id="ARBA00023055"/>
    </source>
</evidence>
<feature type="compositionally biased region" description="Polar residues" evidence="10">
    <location>
        <begin position="263"/>
        <end position="277"/>
    </location>
</feature>
<reference evidence="12" key="1">
    <citation type="submission" date="2021-03" db="EMBL/GenBank/DDBJ databases">
        <authorList>
            <person name="Tagirdzhanova G."/>
        </authorList>
    </citation>
    <scope>NUCLEOTIDE SEQUENCE</scope>
</reference>
<comment type="function">
    <text evidence="9">Component of the ERMES/MDM complex, which serves as a molecular tether to connect the endoplasmic reticulum (ER) and mitochondria. Components of this complex are involved in the control of mitochondrial shape and protein biogenesis, and function in nonvesicular lipid trafficking between the ER and mitochondria. MDM12 is required for the interaction of the ER-resident membrane protein MMM1 and the outer mitochondrial membrane-resident beta-barrel protein MDM10. The MDM12-MMM1 subcomplex functions in the major beta-barrel assembly pathway that is responsible for biogenesis of all mitochondrial outer membrane beta-barrel proteins, and acts in a late step after the SAM complex. The MDM10-MDM12-MMM1 subcomplex further acts in the TOM40-specific pathway after the action of the MDM12-MMM1 complex. Essential for establishing and maintaining the structure of mitochondria and maintenance of mtDNA nucleoids.</text>
</comment>
<dbReference type="PANTHER" id="PTHR28204">
    <property type="entry name" value="MITOCHONDRIAL DISTRIBUTION AND MORPHOLOGY PROTEIN 12"/>
    <property type="match status" value="1"/>
</dbReference>
<keyword evidence="3 9" id="KW-1000">Mitochondrion outer membrane</keyword>
<dbReference type="InterPro" id="IPR027532">
    <property type="entry name" value="Mdm12"/>
</dbReference>
<dbReference type="OrthoDB" id="3356905at2759"/>
<dbReference type="GO" id="GO:0032865">
    <property type="term" value="C:ERMES complex"/>
    <property type="evidence" value="ECO:0007669"/>
    <property type="project" value="UniProtKB-UniRule"/>
</dbReference>
<dbReference type="CDD" id="cd21672">
    <property type="entry name" value="SMP_Mdm12"/>
    <property type="match status" value="1"/>
</dbReference>
<dbReference type="GO" id="GO:0008289">
    <property type="term" value="F:lipid binding"/>
    <property type="evidence" value="ECO:0007669"/>
    <property type="project" value="UniProtKB-KW"/>
</dbReference>
<feature type="compositionally biased region" description="Low complexity" evidence="10">
    <location>
        <begin position="228"/>
        <end position="238"/>
    </location>
</feature>
<evidence type="ECO:0000259" key="11">
    <source>
        <dbReference type="PROSITE" id="PS51847"/>
    </source>
</evidence>
<evidence type="ECO:0000256" key="10">
    <source>
        <dbReference type="SAM" id="MobiDB-lite"/>
    </source>
</evidence>
<dbReference type="GO" id="GO:1990456">
    <property type="term" value="P:mitochondrion-endoplasmic reticulum membrane tethering"/>
    <property type="evidence" value="ECO:0007669"/>
    <property type="project" value="TreeGrafter"/>
</dbReference>
<dbReference type="InterPro" id="IPR031468">
    <property type="entry name" value="SMP_LBD"/>
</dbReference>
<evidence type="ECO:0000256" key="1">
    <source>
        <dbReference type="ARBA" id="ARBA00004370"/>
    </source>
</evidence>
<proteinExistence type="inferred from homology"/>
<feature type="compositionally biased region" description="Polar residues" evidence="10">
    <location>
        <begin position="239"/>
        <end position="249"/>
    </location>
</feature>
<comment type="subcellular location">
    <subcellularLocation>
        <location evidence="1">Membrane</location>
    </subcellularLocation>
    <subcellularLocation>
        <location evidence="9">Mitochondrion outer membrane</location>
        <topology evidence="9">Peripheral membrane protein</topology>
        <orientation evidence="9">Cytoplasmic side</orientation>
    </subcellularLocation>
    <subcellularLocation>
        <location evidence="9">Endoplasmic reticulum membrane</location>
        <topology evidence="9">Peripheral membrane protein</topology>
        <orientation evidence="9">Cytoplasmic side</orientation>
    </subcellularLocation>
    <text evidence="9">The ERMES/MDM complex localizes to a few discrete foci (around 10 per single cell), that represent mitochondria-endoplasmic reticulum junctions. These foci are often found next to mtDNA nucleoids.</text>
</comment>
<keyword evidence="4 9" id="KW-0256">Endoplasmic reticulum</keyword>
<keyword evidence="8 9" id="KW-0472">Membrane</keyword>
<evidence type="ECO:0000256" key="6">
    <source>
        <dbReference type="ARBA" id="ARBA00023121"/>
    </source>
</evidence>
<comment type="subunit">
    <text evidence="9">Component of the ER-mitochondria encounter structure (ERMES) or MDM complex, composed of MMM1, MDM10, MDM12 and MDM34. A MMM1 homodimer associates with one molecule of MDM12 on each side in a pairwise head-to-tail manner, and the SMP-LTD domains of MMM1 and MDM12 generate a continuous hydrophobic tunnel for phospholipid trafficking.</text>
</comment>
<dbReference type="GO" id="GO:0015914">
    <property type="term" value="P:phospholipid transport"/>
    <property type="evidence" value="ECO:0007669"/>
    <property type="project" value="TreeGrafter"/>
</dbReference>
<keyword evidence="7 9" id="KW-0496">Mitochondrion</keyword>
<feature type="region of interest" description="Disordered" evidence="10">
    <location>
        <begin position="207"/>
        <end position="277"/>
    </location>
</feature>
<keyword evidence="2" id="KW-0813">Transport</keyword>
<feature type="region of interest" description="Disordered" evidence="10">
    <location>
        <begin position="376"/>
        <end position="403"/>
    </location>
</feature>
<evidence type="ECO:0000256" key="9">
    <source>
        <dbReference type="HAMAP-Rule" id="MF_03104"/>
    </source>
</evidence>
<dbReference type="Pfam" id="PF26544">
    <property type="entry name" value="Mdm12"/>
    <property type="match status" value="2"/>
</dbReference>
<sequence length="459" mass="50241">MSIEIDWQRLTAGPEGLALAETIRSFIHDKFQQVSLPRFIRSVHVHSFEFGDQVPTVFLKDICDPIPDFYEEETDEEDDEEHSENHEPQPSQTASGAAAAAPFQSKELPSSLKDRWQQQQHIATPLPDLTTATAPTYRPQLPRLQSHIGIVDHLASPLLSRASTPGILGGTSNLSYFHHLPLSAQHLHGGGGGGGGSQTPLLATVAGGGVSTPLHSPHFLGRSGGYFQQQQQQPTWQQSSRTATTQHLPSSVHRDDFNDDPSTRPTTADSTAQQSQLSGAMFSSATMEHHQPEPDPTDTQIVLHVAYDGNVKMSLTAEILLDYPMPSFVGIPLKLNVTGINFDGVALLAYLKKRAHFCFLGPEDAEVLVGADSKVNNAESSGSEESQPLQAAERSKGGGQPLKMGDLLKEIRVETEIGQKDGGKQVLKNVSKVERFVLEQVQRIFEEEFVYPSFWTFLV</sequence>
<gene>
    <name evidence="9" type="primary">MDM12</name>
    <name evidence="12" type="ORF">GOMPHAMPRED_004686</name>
</gene>
<evidence type="ECO:0000256" key="4">
    <source>
        <dbReference type="ARBA" id="ARBA00022824"/>
    </source>
</evidence>
<evidence type="ECO:0000256" key="3">
    <source>
        <dbReference type="ARBA" id="ARBA00022787"/>
    </source>
</evidence>
<evidence type="ECO:0000256" key="8">
    <source>
        <dbReference type="ARBA" id="ARBA00023136"/>
    </source>
</evidence>
<organism evidence="12 13">
    <name type="scientific">Gomphillus americanus</name>
    <dbReference type="NCBI Taxonomy" id="1940652"/>
    <lineage>
        <taxon>Eukaryota</taxon>
        <taxon>Fungi</taxon>
        <taxon>Dikarya</taxon>
        <taxon>Ascomycota</taxon>
        <taxon>Pezizomycotina</taxon>
        <taxon>Lecanoromycetes</taxon>
        <taxon>OSLEUM clade</taxon>
        <taxon>Ostropomycetidae</taxon>
        <taxon>Ostropales</taxon>
        <taxon>Graphidaceae</taxon>
        <taxon>Gomphilloideae</taxon>
        <taxon>Gomphillus</taxon>
    </lineage>
</organism>
<feature type="compositionally biased region" description="Polar residues" evidence="10">
    <location>
        <begin position="376"/>
        <end position="389"/>
    </location>
</feature>
<dbReference type="EMBL" id="CAJPDQ010000029">
    <property type="protein sequence ID" value="CAF9928441.1"/>
    <property type="molecule type" value="Genomic_DNA"/>
</dbReference>
<comment type="similarity">
    <text evidence="9">Belongs to the MDM12 family.</text>
</comment>
<name>A0A8H3FPP3_9LECA</name>
<feature type="domain" description="SMP-LTD" evidence="11">
    <location>
        <begin position="1"/>
        <end position="459"/>
    </location>
</feature>
<accession>A0A8H3FPP3</accession>
<dbReference type="PANTHER" id="PTHR28204:SF1">
    <property type="entry name" value="MITOCHONDRIAL DISTRIBUTION AND MORPHOLOGY PROTEIN 12"/>
    <property type="match status" value="1"/>
</dbReference>
<evidence type="ECO:0000256" key="2">
    <source>
        <dbReference type="ARBA" id="ARBA00022448"/>
    </source>
</evidence>
<keyword evidence="5" id="KW-0445">Lipid transport</keyword>
<keyword evidence="6" id="KW-0446">Lipid-binding</keyword>
<dbReference type="HAMAP" id="MF_03104">
    <property type="entry name" value="Mdm12"/>
    <property type="match status" value="1"/>
</dbReference>